<organism evidence="6 7">
    <name type="scientific">Corynebacterium mustelae</name>
    <dbReference type="NCBI Taxonomy" id="571915"/>
    <lineage>
        <taxon>Bacteria</taxon>
        <taxon>Bacillati</taxon>
        <taxon>Actinomycetota</taxon>
        <taxon>Actinomycetes</taxon>
        <taxon>Mycobacteriales</taxon>
        <taxon>Corynebacteriaceae</taxon>
        <taxon>Corynebacterium</taxon>
    </lineage>
</organism>
<evidence type="ECO:0000256" key="4">
    <source>
        <dbReference type="ARBA" id="ARBA00023136"/>
    </source>
</evidence>
<accession>A0A0G3GZZ8</accession>
<feature type="transmembrane region" description="Helical" evidence="5">
    <location>
        <begin position="174"/>
        <end position="195"/>
    </location>
</feature>
<feature type="transmembrane region" description="Helical" evidence="5">
    <location>
        <begin position="207"/>
        <end position="231"/>
    </location>
</feature>
<dbReference type="PANTHER" id="PTHR31851">
    <property type="entry name" value="FE(2+)/MN(2+) TRANSPORTER PCL1"/>
    <property type="match status" value="1"/>
</dbReference>
<evidence type="ECO:0000256" key="5">
    <source>
        <dbReference type="SAM" id="Phobius"/>
    </source>
</evidence>
<feature type="transmembrane region" description="Helical" evidence="5">
    <location>
        <begin position="54"/>
        <end position="75"/>
    </location>
</feature>
<dbReference type="EMBL" id="CP011542">
    <property type="protein sequence ID" value="AKK04427.1"/>
    <property type="molecule type" value="Genomic_DNA"/>
</dbReference>
<dbReference type="GO" id="GO:0005384">
    <property type="term" value="F:manganese ion transmembrane transporter activity"/>
    <property type="evidence" value="ECO:0007669"/>
    <property type="project" value="InterPro"/>
</dbReference>
<proteinExistence type="predicted"/>
<dbReference type="GO" id="GO:0012505">
    <property type="term" value="C:endomembrane system"/>
    <property type="evidence" value="ECO:0007669"/>
    <property type="project" value="UniProtKB-SubCell"/>
</dbReference>
<dbReference type="Pfam" id="PF01988">
    <property type="entry name" value="VIT1"/>
    <property type="match status" value="1"/>
</dbReference>
<dbReference type="OrthoDB" id="188924at2"/>
<dbReference type="KEGG" id="cmv:CMUST_00350"/>
<dbReference type="GO" id="GO:0030026">
    <property type="term" value="P:intracellular manganese ion homeostasis"/>
    <property type="evidence" value="ECO:0007669"/>
    <property type="project" value="InterPro"/>
</dbReference>
<keyword evidence="2 5" id="KW-0812">Transmembrane</keyword>
<dbReference type="RefSeq" id="WP_047260851.1">
    <property type="nucleotide sequence ID" value="NZ_CP011542.1"/>
</dbReference>
<comment type="subcellular location">
    <subcellularLocation>
        <location evidence="1">Endomembrane system</location>
        <topology evidence="1">Multi-pass membrane protein</topology>
    </subcellularLocation>
</comment>
<feature type="transmembrane region" description="Helical" evidence="5">
    <location>
        <begin position="148"/>
        <end position="168"/>
    </location>
</feature>
<evidence type="ECO:0000256" key="1">
    <source>
        <dbReference type="ARBA" id="ARBA00004127"/>
    </source>
</evidence>
<dbReference type="Proteomes" id="UP000035199">
    <property type="component" value="Chromosome"/>
</dbReference>
<evidence type="ECO:0000313" key="6">
    <source>
        <dbReference type="EMBL" id="AKK04427.1"/>
    </source>
</evidence>
<dbReference type="InterPro" id="IPR008217">
    <property type="entry name" value="Ccc1_fam"/>
</dbReference>
<keyword evidence="4 5" id="KW-0472">Membrane</keyword>
<name>A0A0G3GZZ8_9CORY</name>
<feature type="transmembrane region" description="Helical" evidence="5">
    <location>
        <begin position="21"/>
        <end position="48"/>
    </location>
</feature>
<dbReference type="STRING" id="571915.CMUST_00350"/>
<evidence type="ECO:0000256" key="2">
    <source>
        <dbReference type="ARBA" id="ARBA00022692"/>
    </source>
</evidence>
<reference evidence="6 7" key="1">
    <citation type="journal article" date="2015" name="Genome Announc.">
        <title>Complete Genome Sequence of the Type Strain Corynebacterium mustelae DSM 45274, Isolated from Various Tissues of a Male Ferret with Lethal Sepsis.</title>
        <authorList>
            <person name="Ruckert C."/>
            <person name="Eimer J."/>
            <person name="Winkler A."/>
            <person name="Tauch A."/>
        </authorList>
    </citation>
    <scope>NUCLEOTIDE SEQUENCE [LARGE SCALE GENOMIC DNA]</scope>
    <source>
        <strain evidence="6 7">DSM 45274</strain>
    </source>
</reference>
<evidence type="ECO:0000256" key="3">
    <source>
        <dbReference type="ARBA" id="ARBA00022989"/>
    </source>
</evidence>
<dbReference type="AlphaFoldDB" id="A0A0G3GZZ8"/>
<keyword evidence="7" id="KW-1185">Reference proteome</keyword>
<dbReference type="CDD" id="cd02432">
    <property type="entry name" value="Nodulin-21_like_1"/>
    <property type="match status" value="1"/>
</dbReference>
<sequence length="233" mass="23983">MTGGARFHPNEAHIDSAGKLNWLRAGVLGANDGIVSVSCILLGIIAAGGQRQEIMLVAIAAIVSGAVSMALGEYVSVSAQRDSERFFIAKETEELKTMPEEEHEELVAILCGYGIAAETAHAAARQIHAANPLHAHLRLELGIDPEELTNPWAAALSSAISFIVGALLPSIAALVFGAGIVAVVTLMTLALTGFISAKLSGTSTSRAMLRLVIGGALGLTITYGAGVLFGISG</sequence>
<keyword evidence="3 5" id="KW-1133">Transmembrane helix</keyword>
<dbReference type="PATRIC" id="fig|571915.4.peg.72"/>
<gene>
    <name evidence="6" type="ORF">CMUST_00350</name>
</gene>
<protein>
    <submittedName>
        <fullName evidence="6">Putative membrane protein</fullName>
    </submittedName>
</protein>
<evidence type="ECO:0000313" key="7">
    <source>
        <dbReference type="Proteomes" id="UP000035199"/>
    </source>
</evidence>
<reference evidence="7" key="2">
    <citation type="submission" date="2015-05" db="EMBL/GenBank/DDBJ databases">
        <title>Complete genome sequence of Corynebacterium mustelae DSM 45274, isolated from various tissues of a male ferret with lethal sepsis.</title>
        <authorList>
            <person name="Ruckert C."/>
            <person name="Albersmeier A."/>
            <person name="Winkler A."/>
            <person name="Tauch A."/>
        </authorList>
    </citation>
    <scope>NUCLEOTIDE SEQUENCE [LARGE SCALE GENOMIC DNA]</scope>
    <source>
        <strain evidence="7">DSM 45274</strain>
    </source>
</reference>